<evidence type="ECO:0000256" key="1">
    <source>
        <dbReference type="ARBA" id="ARBA00023015"/>
    </source>
</evidence>
<keyword evidence="3" id="KW-0804">Transcription</keyword>
<keyword evidence="1" id="KW-0805">Transcription regulation</keyword>
<dbReference type="CDD" id="cd06170">
    <property type="entry name" value="LuxR_C_like"/>
    <property type="match status" value="1"/>
</dbReference>
<dbReference type="STRING" id="471853.Bcav_0363"/>
<dbReference type="SUPFAM" id="SSF46894">
    <property type="entry name" value="C-terminal effector domain of the bipartite response regulators"/>
    <property type="match status" value="1"/>
</dbReference>
<keyword evidence="6" id="KW-1185">Reference proteome</keyword>
<dbReference type="eggNOG" id="COG2197">
    <property type="taxonomic scope" value="Bacteria"/>
</dbReference>
<sequence length="235" mass="24339">MHICVIGVSPLVRHGLALQLRARGIAVHAELASAHELDVRARFDAALVVASAQELPALPAALSGLLDGGTAVLVLTDSPGGWVTTAGRAGSALRSVRPVGRAPRLARAVARRGRLDVMALDDALDTDVLLGWLSSATARGEGPRRVASAVVVGRPTPFPPPGPRVRRALTAAESAVLALVGQGYSNAGIASALSLSPKTVECYVSAVFGKLGLFAEDRERNRRVAAALEWLQSTG</sequence>
<dbReference type="Proteomes" id="UP000007962">
    <property type="component" value="Chromosome"/>
</dbReference>
<keyword evidence="2" id="KW-0238">DNA-binding</keyword>
<dbReference type="PROSITE" id="PS50043">
    <property type="entry name" value="HTH_LUXR_2"/>
    <property type="match status" value="1"/>
</dbReference>
<dbReference type="InterPro" id="IPR000792">
    <property type="entry name" value="Tscrpt_reg_LuxR_C"/>
</dbReference>
<feature type="domain" description="HTH luxR-type" evidence="4">
    <location>
        <begin position="162"/>
        <end position="233"/>
    </location>
</feature>
<dbReference type="AlphaFoldDB" id="C5BWG9"/>
<dbReference type="PROSITE" id="PS00622">
    <property type="entry name" value="HTH_LUXR_1"/>
    <property type="match status" value="1"/>
</dbReference>
<dbReference type="RefSeq" id="WP_012725407.1">
    <property type="nucleotide sequence ID" value="NC_012669.1"/>
</dbReference>
<dbReference type="EMBL" id="CP001618">
    <property type="protein sequence ID" value="ACQ78627.1"/>
    <property type="molecule type" value="Genomic_DNA"/>
</dbReference>
<evidence type="ECO:0000313" key="6">
    <source>
        <dbReference type="Proteomes" id="UP000007962"/>
    </source>
</evidence>
<gene>
    <name evidence="5" type="ordered locus">Bcav_0363</name>
</gene>
<dbReference type="GO" id="GO:0006355">
    <property type="term" value="P:regulation of DNA-templated transcription"/>
    <property type="evidence" value="ECO:0007669"/>
    <property type="project" value="InterPro"/>
</dbReference>
<dbReference type="InterPro" id="IPR036388">
    <property type="entry name" value="WH-like_DNA-bd_sf"/>
</dbReference>
<reference evidence="5 6" key="1">
    <citation type="journal article" date="2009" name="Stand. Genomic Sci.">
        <title>Complete genome sequence of Beutenbergia cavernae type strain (HKI 0122).</title>
        <authorList>
            <person name="Land M."/>
            <person name="Pukall R."/>
            <person name="Abt B."/>
            <person name="Goker M."/>
            <person name="Rohde M."/>
            <person name="Glavina Del Rio T."/>
            <person name="Tice H."/>
            <person name="Copeland A."/>
            <person name="Cheng J.F."/>
            <person name="Lucas S."/>
            <person name="Chen F."/>
            <person name="Nolan M."/>
            <person name="Bruce D."/>
            <person name="Goodwin L."/>
            <person name="Pitluck S."/>
            <person name="Ivanova N."/>
            <person name="Mavromatis K."/>
            <person name="Ovchinnikova G."/>
            <person name="Pati A."/>
            <person name="Chen A."/>
            <person name="Palaniappan K."/>
            <person name="Hauser L."/>
            <person name="Chang Y.J."/>
            <person name="Jefferies C.C."/>
            <person name="Saunders E."/>
            <person name="Brettin T."/>
            <person name="Detter J.C."/>
            <person name="Han C."/>
            <person name="Chain P."/>
            <person name="Bristow J."/>
            <person name="Eisen J.A."/>
            <person name="Markowitz V."/>
            <person name="Hugenholtz P."/>
            <person name="Kyrpides N.C."/>
            <person name="Klenk H.P."/>
            <person name="Lapidus A."/>
        </authorList>
    </citation>
    <scope>NUCLEOTIDE SEQUENCE [LARGE SCALE GENOMIC DNA]</scope>
    <source>
        <strain evidence="6">ATCC BAA-8 / DSM 12333 / NBRC 16432</strain>
    </source>
</reference>
<dbReference type="KEGG" id="bcv:Bcav_0363"/>
<dbReference type="GO" id="GO:0003677">
    <property type="term" value="F:DNA binding"/>
    <property type="evidence" value="ECO:0007669"/>
    <property type="project" value="UniProtKB-KW"/>
</dbReference>
<dbReference type="Gene3D" id="1.10.10.10">
    <property type="entry name" value="Winged helix-like DNA-binding domain superfamily/Winged helix DNA-binding domain"/>
    <property type="match status" value="1"/>
</dbReference>
<dbReference type="SMART" id="SM00421">
    <property type="entry name" value="HTH_LUXR"/>
    <property type="match status" value="1"/>
</dbReference>
<dbReference type="PANTHER" id="PTHR44688:SF16">
    <property type="entry name" value="DNA-BINDING TRANSCRIPTIONAL ACTIVATOR DEVR_DOSR"/>
    <property type="match status" value="1"/>
</dbReference>
<dbReference type="PANTHER" id="PTHR44688">
    <property type="entry name" value="DNA-BINDING TRANSCRIPTIONAL ACTIVATOR DEVR_DOSR"/>
    <property type="match status" value="1"/>
</dbReference>
<protein>
    <submittedName>
        <fullName evidence="5">Transcriptional regulator, LuxR family</fullName>
    </submittedName>
</protein>
<organism evidence="5 6">
    <name type="scientific">Beutenbergia cavernae (strain ATCC BAA-8 / DSM 12333 / CCUG 43141 / JCM 11478 / NBRC 16432 / NCIMB 13614 / HKI 0122)</name>
    <dbReference type="NCBI Taxonomy" id="471853"/>
    <lineage>
        <taxon>Bacteria</taxon>
        <taxon>Bacillati</taxon>
        <taxon>Actinomycetota</taxon>
        <taxon>Actinomycetes</taxon>
        <taxon>Micrococcales</taxon>
        <taxon>Beutenbergiaceae</taxon>
        <taxon>Beutenbergia</taxon>
    </lineage>
</organism>
<proteinExistence type="predicted"/>
<dbReference type="InterPro" id="IPR016032">
    <property type="entry name" value="Sig_transdc_resp-reg_C-effctor"/>
</dbReference>
<dbReference type="PRINTS" id="PR00038">
    <property type="entry name" value="HTHLUXR"/>
</dbReference>
<name>C5BWG9_BEUC1</name>
<evidence type="ECO:0000313" key="5">
    <source>
        <dbReference type="EMBL" id="ACQ78627.1"/>
    </source>
</evidence>
<evidence type="ECO:0000259" key="4">
    <source>
        <dbReference type="PROSITE" id="PS50043"/>
    </source>
</evidence>
<dbReference type="Pfam" id="PF00196">
    <property type="entry name" value="GerE"/>
    <property type="match status" value="1"/>
</dbReference>
<dbReference type="HOGENOM" id="CLU_1178406_0_0_11"/>
<evidence type="ECO:0000256" key="3">
    <source>
        <dbReference type="ARBA" id="ARBA00023163"/>
    </source>
</evidence>
<accession>C5BWG9</accession>
<evidence type="ECO:0000256" key="2">
    <source>
        <dbReference type="ARBA" id="ARBA00023125"/>
    </source>
</evidence>